<gene>
    <name evidence="1" type="ORF">MSPICULIGERA_LOCUS7916</name>
</gene>
<feature type="non-terminal residue" evidence="1">
    <location>
        <position position="1"/>
    </location>
</feature>
<proteinExistence type="predicted"/>
<evidence type="ECO:0000313" key="2">
    <source>
        <dbReference type="Proteomes" id="UP001177023"/>
    </source>
</evidence>
<sequence length="260" mass="29700">MPAGSPAQLRLLDRLTRRVRCREFYPAEASPPFTTLPMLRRGNLAIHPEFGAGLAVGERYFEMDSWIWPGLKPDQAYLGSSGPRPGDYLEVYLDAFQKLINCPVVRLMQCYNNEAECIESLPTIPPLLEQIIKAPRSETADGRRLVIIDIQTFVTAILPYGARPPRVEMPELSVAYEKLMREVCAMMDRSQLNDIQLYQANLPSLWMYYSRSRTPTTANLIIAQNYGSSWQVYAQILQSDTRIRNETMPALRCLWPPSNR</sequence>
<comment type="caution">
    <text evidence="1">The sequence shown here is derived from an EMBL/GenBank/DDBJ whole genome shotgun (WGS) entry which is preliminary data.</text>
</comment>
<evidence type="ECO:0000313" key="1">
    <source>
        <dbReference type="EMBL" id="CAJ0569436.1"/>
    </source>
</evidence>
<keyword evidence="2" id="KW-1185">Reference proteome</keyword>
<organism evidence="1 2">
    <name type="scientific">Mesorhabditis spiculigera</name>
    <dbReference type="NCBI Taxonomy" id="96644"/>
    <lineage>
        <taxon>Eukaryota</taxon>
        <taxon>Metazoa</taxon>
        <taxon>Ecdysozoa</taxon>
        <taxon>Nematoda</taxon>
        <taxon>Chromadorea</taxon>
        <taxon>Rhabditida</taxon>
        <taxon>Rhabditina</taxon>
        <taxon>Rhabditomorpha</taxon>
        <taxon>Rhabditoidea</taxon>
        <taxon>Rhabditidae</taxon>
        <taxon>Mesorhabditinae</taxon>
        <taxon>Mesorhabditis</taxon>
    </lineage>
</organism>
<reference evidence="1" key="1">
    <citation type="submission" date="2023-06" db="EMBL/GenBank/DDBJ databases">
        <authorList>
            <person name="Delattre M."/>
        </authorList>
    </citation>
    <scope>NUCLEOTIDE SEQUENCE</scope>
    <source>
        <strain evidence="1">AF72</strain>
    </source>
</reference>
<protein>
    <submittedName>
        <fullName evidence="1">Uncharacterized protein</fullName>
    </submittedName>
</protein>
<name>A0AA36CK06_9BILA</name>
<dbReference type="AlphaFoldDB" id="A0AA36CK06"/>
<dbReference type="Proteomes" id="UP001177023">
    <property type="component" value="Unassembled WGS sequence"/>
</dbReference>
<dbReference type="EMBL" id="CATQJA010002028">
    <property type="protein sequence ID" value="CAJ0569436.1"/>
    <property type="molecule type" value="Genomic_DNA"/>
</dbReference>
<accession>A0AA36CK06</accession>